<comment type="caution">
    <text evidence="1">The sequence shown here is derived from an EMBL/GenBank/DDBJ whole genome shotgun (WGS) entry which is preliminary data.</text>
</comment>
<name>A0ACC2XST2_9TREE</name>
<protein>
    <submittedName>
        <fullName evidence="1">Uncharacterized protein</fullName>
    </submittedName>
</protein>
<reference evidence="1" key="1">
    <citation type="submission" date="2023-04" db="EMBL/GenBank/DDBJ databases">
        <title>Draft Genome sequencing of Naganishia species isolated from polar environments using Oxford Nanopore Technology.</title>
        <authorList>
            <person name="Leo P."/>
            <person name="Venkateswaran K."/>
        </authorList>
    </citation>
    <scope>NUCLEOTIDE SEQUENCE</scope>
    <source>
        <strain evidence="1">DBVPG 5303</strain>
    </source>
</reference>
<sequence length="413" mass="43070">MVVADHFLWFFYFAEKAQEAKRYNNSSKRFRSSGTGVRTRERAITPAMDSPSFMDVAAFFAVCVWFVPLFLFLSLSANDNVLPRMDQIPGTPSGLGETVDLTQTPGGHRTIGKIDTMGTHDYFASAGTVPAGRSLLKSVLAPVFSLLPGRRTRSSRQNAEGIIAPRTPLKGSPMPSPRLAPVSMSRQPSFSNTPWNEDVSPATGSPYGTPMNSGPASPGLSARHAHHFLNGHSPRANSLNIPGSSVSGNLSAPSPSTINSRKGSPTPRLGLSLVQPGTPYDSNKTPMKSPALAAHGKPPPPSQVSFPVGPGRSSPAPPKRSASDAQVISRNSINPRKAVSSAFGAGGSGVPMMRSTSSALETDEPESFSLTGGPMASDSGVALGATVGSGVQHGVTGSLTRRGGAAEARAKDD</sequence>
<dbReference type="EMBL" id="JASBWV010000004">
    <property type="protein sequence ID" value="KAJ9126695.1"/>
    <property type="molecule type" value="Genomic_DNA"/>
</dbReference>
<proteinExistence type="predicted"/>
<gene>
    <name evidence="1" type="ORF">QFC24_001725</name>
</gene>
<evidence type="ECO:0000313" key="1">
    <source>
        <dbReference type="EMBL" id="KAJ9126695.1"/>
    </source>
</evidence>
<dbReference type="Proteomes" id="UP001234202">
    <property type="component" value="Unassembled WGS sequence"/>
</dbReference>
<accession>A0ACC2XST2</accession>
<keyword evidence="2" id="KW-1185">Reference proteome</keyword>
<evidence type="ECO:0000313" key="2">
    <source>
        <dbReference type="Proteomes" id="UP001234202"/>
    </source>
</evidence>
<organism evidence="1 2">
    <name type="scientific">Naganishia onofrii</name>
    <dbReference type="NCBI Taxonomy" id="1851511"/>
    <lineage>
        <taxon>Eukaryota</taxon>
        <taxon>Fungi</taxon>
        <taxon>Dikarya</taxon>
        <taxon>Basidiomycota</taxon>
        <taxon>Agaricomycotina</taxon>
        <taxon>Tremellomycetes</taxon>
        <taxon>Filobasidiales</taxon>
        <taxon>Filobasidiaceae</taxon>
        <taxon>Naganishia</taxon>
    </lineage>
</organism>